<dbReference type="SUPFAM" id="SSF52540">
    <property type="entry name" value="P-loop containing nucleoside triphosphate hydrolases"/>
    <property type="match status" value="1"/>
</dbReference>
<dbReference type="PANTHER" id="PTHR47691">
    <property type="entry name" value="REGULATOR-RELATED"/>
    <property type="match status" value="1"/>
</dbReference>
<dbReference type="SUPFAM" id="SSF48452">
    <property type="entry name" value="TPR-like"/>
    <property type="match status" value="2"/>
</dbReference>
<organism evidence="2 3">
    <name type="scientific">Catenulispora yoronensis</name>
    <dbReference type="NCBI Taxonomy" id="450799"/>
    <lineage>
        <taxon>Bacteria</taxon>
        <taxon>Bacillati</taxon>
        <taxon>Actinomycetota</taxon>
        <taxon>Actinomycetes</taxon>
        <taxon>Catenulisporales</taxon>
        <taxon>Catenulisporaceae</taxon>
        <taxon>Catenulispora</taxon>
    </lineage>
</organism>
<dbReference type="InterPro" id="IPR001387">
    <property type="entry name" value="Cro/C1-type_HTH"/>
</dbReference>
<sequence length="756" mass="80592">MAAEDDRREITFAAELRRLRQRAQLTLEALAEASGVSARTIGGLERGHSLGPQRRTVMALADGLGLGVAERAGLEQLAEVGRPRPVTAPAGWCVPPRPVPDFTGRDAELDRIVALAGGSGPAASVVVLSGPGGIGKTTLAVQAGRRLAEAAGLDLFYIDLRGMDAEPLDLATALFRLLKALGVGNRDLADGVDGRSGQLRALLEQQPAIVVLDNARDEDQVRPLLPGVGSAPVLVTSRRLLTGLEGVARLPVPVLAADAGIALLSHIVGDTGGPRGDGLADLAGLCGGLPLALRIIGNRLATRPNWTARQLADRLADSERRLGQINAGDLQITAAFAMSYDQLTPAAQRLCRRMALVPGPDFEAGLASVLCEASVFDTEDLLEELYELGLLTQSGGGRYSFHDLIRLFAADRLAAEEPPEEQERLLKLMVDWLLTVAAAAGRWFEPAHGAAPVGWQEPVDLSTSDAASAWLHTEADNWLGAYRVAVAREWDREVVATADAFHWFSDHWDHWEHWREVFGGAVAAAVRLGDVVAHATQLNNLAWAHGAGGERLKAADLGLSAVRIAEQAGDLVQQGWGYQYAAHSLIPIDPAESLRYSEQADRLMEEAGDIEGRLSVLVTQSAALLFLNRPQDAAEKARQTLEMARAPQEGEAKRMIADMASLSGHWTLARVHGGLGDDAAAEDSCRTTAALAERLGLPLYQGKAEVSLARILHRTGRNAEAAAALRAARARFVELKAAADVEEADQLLAQWDGPSS</sequence>
<dbReference type="Gene3D" id="1.10.260.40">
    <property type="entry name" value="lambda repressor-like DNA-binding domains"/>
    <property type="match status" value="1"/>
</dbReference>
<comment type="caution">
    <text evidence="2">The sequence shown here is derived from an EMBL/GenBank/DDBJ whole genome shotgun (WGS) entry which is preliminary data.</text>
</comment>
<keyword evidence="3" id="KW-1185">Reference proteome</keyword>
<accession>A0ABP5FMG7</accession>
<dbReference type="Gene3D" id="3.40.50.300">
    <property type="entry name" value="P-loop containing nucleotide triphosphate hydrolases"/>
    <property type="match status" value="1"/>
</dbReference>
<dbReference type="RefSeq" id="WP_344666389.1">
    <property type="nucleotide sequence ID" value="NZ_BAAAQN010000016.1"/>
</dbReference>
<evidence type="ECO:0000313" key="3">
    <source>
        <dbReference type="Proteomes" id="UP001500751"/>
    </source>
</evidence>
<dbReference type="Pfam" id="PF13560">
    <property type="entry name" value="HTH_31"/>
    <property type="match status" value="1"/>
</dbReference>
<dbReference type="PANTHER" id="PTHR47691:SF3">
    <property type="entry name" value="HTH-TYPE TRANSCRIPTIONAL REGULATOR RV0890C-RELATED"/>
    <property type="match status" value="1"/>
</dbReference>
<dbReference type="SMART" id="SM00530">
    <property type="entry name" value="HTH_XRE"/>
    <property type="match status" value="1"/>
</dbReference>
<evidence type="ECO:0000259" key="1">
    <source>
        <dbReference type="PROSITE" id="PS50943"/>
    </source>
</evidence>
<proteinExistence type="predicted"/>
<dbReference type="PRINTS" id="PR00364">
    <property type="entry name" value="DISEASERSIST"/>
</dbReference>
<evidence type="ECO:0000313" key="2">
    <source>
        <dbReference type="EMBL" id="GAA2029970.1"/>
    </source>
</evidence>
<dbReference type="InterPro" id="IPR010982">
    <property type="entry name" value="Lambda_DNA-bd_dom_sf"/>
</dbReference>
<dbReference type="CDD" id="cd00093">
    <property type="entry name" value="HTH_XRE"/>
    <property type="match status" value="1"/>
</dbReference>
<dbReference type="InterPro" id="IPR011990">
    <property type="entry name" value="TPR-like_helical_dom_sf"/>
</dbReference>
<name>A0ABP5FMG7_9ACTN</name>
<feature type="domain" description="HTH cro/C1-type" evidence="1">
    <location>
        <begin position="16"/>
        <end position="71"/>
    </location>
</feature>
<reference evidence="3" key="1">
    <citation type="journal article" date="2019" name="Int. J. Syst. Evol. Microbiol.">
        <title>The Global Catalogue of Microorganisms (GCM) 10K type strain sequencing project: providing services to taxonomists for standard genome sequencing and annotation.</title>
        <authorList>
            <consortium name="The Broad Institute Genomics Platform"/>
            <consortium name="The Broad Institute Genome Sequencing Center for Infectious Disease"/>
            <person name="Wu L."/>
            <person name="Ma J."/>
        </authorList>
    </citation>
    <scope>NUCLEOTIDE SEQUENCE [LARGE SCALE GENOMIC DNA]</scope>
    <source>
        <strain evidence="3">JCM 16014</strain>
    </source>
</reference>
<dbReference type="PROSITE" id="PS50943">
    <property type="entry name" value="HTH_CROC1"/>
    <property type="match status" value="1"/>
</dbReference>
<dbReference type="Proteomes" id="UP001500751">
    <property type="component" value="Unassembled WGS sequence"/>
</dbReference>
<dbReference type="EMBL" id="BAAAQN010000016">
    <property type="protein sequence ID" value="GAA2029970.1"/>
    <property type="molecule type" value="Genomic_DNA"/>
</dbReference>
<gene>
    <name evidence="2" type="ORF">GCM10009839_31980</name>
</gene>
<dbReference type="SUPFAM" id="SSF47413">
    <property type="entry name" value="lambda repressor-like DNA-binding domains"/>
    <property type="match status" value="1"/>
</dbReference>
<dbReference type="InterPro" id="IPR027417">
    <property type="entry name" value="P-loop_NTPase"/>
</dbReference>
<dbReference type="Gene3D" id="1.25.40.10">
    <property type="entry name" value="Tetratricopeptide repeat domain"/>
    <property type="match status" value="1"/>
</dbReference>
<protein>
    <recommendedName>
        <fullName evidence="1">HTH cro/C1-type domain-containing protein</fullName>
    </recommendedName>
</protein>